<evidence type="ECO:0000313" key="3">
    <source>
        <dbReference type="RefSeq" id="XP_035551149.1"/>
    </source>
</evidence>
<dbReference type="Pfam" id="PF00078">
    <property type="entry name" value="RVT_1"/>
    <property type="match status" value="1"/>
</dbReference>
<dbReference type="InterPro" id="IPR002156">
    <property type="entry name" value="RNaseH_domain"/>
</dbReference>
<dbReference type="PANTHER" id="PTHR33116">
    <property type="entry name" value="REVERSE TRANSCRIPTASE ZINC-BINDING DOMAIN-CONTAINING PROTEIN-RELATED-RELATED"/>
    <property type="match status" value="1"/>
</dbReference>
<dbReference type="AlphaFoldDB" id="A0A6P9EU14"/>
<dbReference type="RefSeq" id="XP_035551149.1">
    <property type="nucleotide sequence ID" value="XM_035695256.1"/>
</dbReference>
<dbReference type="KEGG" id="jre:118349712"/>
<dbReference type="InParanoid" id="A0A6P9EU14"/>
<dbReference type="GeneID" id="118349712"/>
<dbReference type="Proteomes" id="UP000235220">
    <property type="component" value="Chromosome 10"/>
</dbReference>
<dbReference type="GO" id="GO:0003676">
    <property type="term" value="F:nucleic acid binding"/>
    <property type="evidence" value="ECO:0007669"/>
    <property type="project" value="InterPro"/>
</dbReference>
<feature type="domain" description="Reverse transcriptase" evidence="1">
    <location>
        <begin position="1"/>
        <end position="185"/>
    </location>
</feature>
<proteinExistence type="predicted"/>
<dbReference type="PROSITE" id="PS50878">
    <property type="entry name" value="RT_POL"/>
    <property type="match status" value="1"/>
</dbReference>
<sequence length="712" mass="81374">MAIKLDMSKAYDRVEWPFLEAMLKRLGFGLKMCSLIMKCISSVSYSVLVNGKVGRSFLPSRGIRQGDLLSPYLFIICAEGLSQLLLNSEREGAIRGTAISRGGIRVNHLLFADDCVLFCRALKREWKVIYSILEMYEKASGQAPNKQKTSIFFSSNTTKVVKRMLFQEAGAVLCDSYERYLGLPAVVGRSRYNAFRSIKEKVWLKMQNWKSAFLSKADKEVLIKAVLQAIPTYTMSIFQLPKRLCRDIEALMSKFWWSNCQKERGIHWKRWSWLGMAKAEGGLGFRNLESFNRAMLAKQGWRILKEPLSLVARVFKDKYFKNMQFLEAPLGRLPSLIWKSIWSAMGLVKEGMLWRIGNGKSVNIWGQKWLPTQTTHCVQSEIKVLNPNAKVSELIEEQEGRWKEDVVANIFNKEEAKVICAIPVSRFGSADKLIWGPSKNGKFSVKSAYFVEQKKYVESGPSHVKEEVDIWKRIWSLDVPGVAKHFMWRAGIWHRRNKVVFENKFVSPGTVVQLAIGGLDEFHVANQIKGVNQKHTAEGGRGENWKRPNGQWFKANFDGALNMEMQKMGMGIVVRDSKGEVIASLCGTKGSVTSPFIAELNALWRTMDFCSELGLQDVIIEGDAKELIDAINTETEDESWKGQLVEDMKQKWKNRKQWDLKFIYREGNVVAHHLAKLALQLDDEVCWIENVPKNVNCLVQRDKDCSENNMMK</sequence>
<dbReference type="Gene3D" id="3.30.420.10">
    <property type="entry name" value="Ribonuclease H-like superfamily/Ribonuclease H"/>
    <property type="match status" value="1"/>
</dbReference>
<dbReference type="Pfam" id="PF13456">
    <property type="entry name" value="RVT_3"/>
    <property type="match status" value="1"/>
</dbReference>
<dbReference type="SUPFAM" id="SSF53098">
    <property type="entry name" value="Ribonuclease H-like"/>
    <property type="match status" value="1"/>
</dbReference>
<reference evidence="3" key="1">
    <citation type="submission" date="2025-08" db="UniProtKB">
        <authorList>
            <consortium name="RefSeq"/>
        </authorList>
    </citation>
    <scope>IDENTIFICATION</scope>
    <source>
        <tissue evidence="3">Leaves</tissue>
    </source>
</reference>
<evidence type="ECO:0000313" key="2">
    <source>
        <dbReference type="Proteomes" id="UP000235220"/>
    </source>
</evidence>
<protein>
    <submittedName>
        <fullName evidence="3">Uncharacterized protein LOC118349712</fullName>
    </submittedName>
</protein>
<evidence type="ECO:0000259" key="1">
    <source>
        <dbReference type="PROSITE" id="PS50878"/>
    </source>
</evidence>
<keyword evidence="2" id="KW-1185">Reference proteome</keyword>
<dbReference type="OrthoDB" id="1750106at2759"/>
<accession>A0A6P9EU14</accession>
<dbReference type="InterPro" id="IPR044730">
    <property type="entry name" value="RNase_H-like_dom_plant"/>
</dbReference>
<dbReference type="GO" id="GO:0004523">
    <property type="term" value="F:RNA-DNA hybrid ribonuclease activity"/>
    <property type="evidence" value="ECO:0007669"/>
    <property type="project" value="InterPro"/>
</dbReference>
<dbReference type="PANTHER" id="PTHR33116:SF86">
    <property type="entry name" value="REVERSE TRANSCRIPTASE DOMAIN-CONTAINING PROTEIN"/>
    <property type="match status" value="1"/>
</dbReference>
<dbReference type="CDD" id="cd06222">
    <property type="entry name" value="RNase_H_like"/>
    <property type="match status" value="1"/>
</dbReference>
<name>A0A6P9EU14_JUGRE</name>
<gene>
    <name evidence="3" type="primary">LOC118349712</name>
</gene>
<organism evidence="2 3">
    <name type="scientific">Juglans regia</name>
    <name type="common">English walnut</name>
    <dbReference type="NCBI Taxonomy" id="51240"/>
    <lineage>
        <taxon>Eukaryota</taxon>
        <taxon>Viridiplantae</taxon>
        <taxon>Streptophyta</taxon>
        <taxon>Embryophyta</taxon>
        <taxon>Tracheophyta</taxon>
        <taxon>Spermatophyta</taxon>
        <taxon>Magnoliopsida</taxon>
        <taxon>eudicotyledons</taxon>
        <taxon>Gunneridae</taxon>
        <taxon>Pentapetalae</taxon>
        <taxon>rosids</taxon>
        <taxon>fabids</taxon>
        <taxon>Fagales</taxon>
        <taxon>Juglandaceae</taxon>
        <taxon>Juglans</taxon>
    </lineage>
</organism>
<dbReference type="InterPro" id="IPR012337">
    <property type="entry name" value="RNaseH-like_sf"/>
</dbReference>
<dbReference type="InterPro" id="IPR000477">
    <property type="entry name" value="RT_dom"/>
</dbReference>
<dbReference type="InterPro" id="IPR036397">
    <property type="entry name" value="RNaseH_sf"/>
</dbReference>